<organism evidence="4 5">
    <name type="scientific">Heligmosomoides polygyrus</name>
    <name type="common">Parasitic roundworm</name>
    <dbReference type="NCBI Taxonomy" id="6339"/>
    <lineage>
        <taxon>Eukaryota</taxon>
        <taxon>Metazoa</taxon>
        <taxon>Ecdysozoa</taxon>
        <taxon>Nematoda</taxon>
        <taxon>Chromadorea</taxon>
        <taxon>Rhabditida</taxon>
        <taxon>Rhabditina</taxon>
        <taxon>Rhabditomorpha</taxon>
        <taxon>Strongyloidea</taxon>
        <taxon>Heligmosomidae</taxon>
        <taxon>Heligmosomoides</taxon>
    </lineage>
</organism>
<dbReference type="GO" id="GO:0005789">
    <property type="term" value="C:endoplasmic reticulum membrane"/>
    <property type="evidence" value="ECO:0007669"/>
    <property type="project" value="TreeGrafter"/>
</dbReference>
<reference evidence="5" key="1">
    <citation type="submission" date="2019-09" db="UniProtKB">
        <authorList>
            <consortium name="WormBaseParasite"/>
        </authorList>
    </citation>
    <scope>IDENTIFICATION</scope>
</reference>
<evidence type="ECO:0000313" key="5">
    <source>
        <dbReference type="WBParaSite" id="HPBE_0001687401-mRNA-1"/>
    </source>
</evidence>
<protein>
    <submittedName>
        <fullName evidence="5">Ancient ubiquitous protein 1</fullName>
    </submittedName>
</protein>
<sequence length="382" mass="43360">LTSPEACLGNIKALPELFFLERIPNMYTKALLLAYFPIGCAVFLVRLFIGVHTFLVACLLRKSTAARSLVLRVMCAVLGIVVQSEGKRSDKVNIICANHVSVLDHLAVDLVEPCVLPSVWDIPSIIRWCFGYVDLGARTGRSELVRQARFHVENRALPLLSFPEGAITNGHTALLKFSSWPCEVSDQVQPLALRISRPFLNVSPSVLGSTWWSDVAWFAFLPFSVYHLTWLPVVQKREQETAEDFALRVESDIAEQLGVNVTNLTHVDAVEAAKRHLHSRAAPVRRVLDTKTLDDMTMRIKQSYPSVDLLDIRMDLERTKDQQVGEFANSYFHRYQEACWSHTFLKSVVFRRPSNAFDTANYELLHGLLERFAHERCAYFEN</sequence>
<keyword evidence="4" id="KW-1185">Reference proteome</keyword>
<dbReference type="PANTHER" id="PTHR15486:SF96">
    <property type="entry name" value="LIPID DROPLET-REGULATING VLDL ASSEMBLY FACTOR AUP1"/>
    <property type="match status" value="1"/>
</dbReference>
<keyword evidence="3" id="KW-0812">Transmembrane</keyword>
<feature type="transmembrane region" description="Helical" evidence="3">
    <location>
        <begin position="34"/>
        <end position="57"/>
    </location>
</feature>
<keyword evidence="2 3" id="KW-0472">Membrane</keyword>
<accession>A0A183G5H3</accession>
<dbReference type="GO" id="GO:0036503">
    <property type="term" value="P:ERAD pathway"/>
    <property type="evidence" value="ECO:0007669"/>
    <property type="project" value="TreeGrafter"/>
</dbReference>
<keyword evidence="3" id="KW-1133">Transmembrane helix</keyword>
<evidence type="ECO:0000256" key="3">
    <source>
        <dbReference type="SAM" id="Phobius"/>
    </source>
</evidence>
<evidence type="ECO:0000313" key="4">
    <source>
        <dbReference type="Proteomes" id="UP000050761"/>
    </source>
</evidence>
<evidence type="ECO:0000256" key="1">
    <source>
        <dbReference type="ARBA" id="ARBA00004370"/>
    </source>
</evidence>
<evidence type="ECO:0000256" key="2">
    <source>
        <dbReference type="ARBA" id="ARBA00023136"/>
    </source>
</evidence>
<dbReference type="WBParaSite" id="HPBE_0001687401-mRNA-1">
    <property type="protein sequence ID" value="HPBE_0001687401-mRNA-1"/>
    <property type="gene ID" value="HPBE_0001687401"/>
</dbReference>
<dbReference type="AlphaFoldDB" id="A0A183G5H3"/>
<dbReference type="PANTHER" id="PTHR15486">
    <property type="entry name" value="ANCIENT UBIQUITOUS PROTEIN"/>
    <property type="match status" value="1"/>
</dbReference>
<proteinExistence type="predicted"/>
<name>A0A183G5H3_HELPZ</name>
<dbReference type="Proteomes" id="UP000050761">
    <property type="component" value="Unassembled WGS sequence"/>
</dbReference>
<comment type="subcellular location">
    <subcellularLocation>
        <location evidence="1">Membrane</location>
    </subcellularLocation>
</comment>